<feature type="domain" description="Prepilin peptidase A24 N-terminal" evidence="9">
    <location>
        <begin position="15"/>
        <end position="96"/>
    </location>
</feature>
<dbReference type="InterPro" id="IPR010627">
    <property type="entry name" value="Prepilin_pept_A24_N"/>
</dbReference>
<dbReference type="EMBL" id="WUQX01000001">
    <property type="protein sequence ID" value="MXP78828.1"/>
    <property type="molecule type" value="Genomic_DNA"/>
</dbReference>
<feature type="transmembrane region" description="Helical" evidence="7">
    <location>
        <begin position="132"/>
        <end position="152"/>
    </location>
</feature>
<dbReference type="Gene3D" id="1.20.120.1220">
    <property type="match status" value="1"/>
</dbReference>
<comment type="similarity">
    <text evidence="2">Belongs to the peptidase A24 family.</text>
</comment>
<dbReference type="Pfam" id="PF06750">
    <property type="entry name" value="A24_N_bact"/>
    <property type="match status" value="1"/>
</dbReference>
<dbReference type="PANTHER" id="PTHR30487">
    <property type="entry name" value="TYPE 4 PREPILIN-LIKE PROTEINS LEADER PEPTIDE-PROCESSING ENZYME"/>
    <property type="match status" value="1"/>
</dbReference>
<evidence type="ECO:0000256" key="6">
    <source>
        <dbReference type="ARBA" id="ARBA00023136"/>
    </source>
</evidence>
<evidence type="ECO:0000256" key="2">
    <source>
        <dbReference type="ARBA" id="ARBA00005801"/>
    </source>
</evidence>
<feature type="domain" description="Prepilin type IV endopeptidase peptidase" evidence="8">
    <location>
        <begin position="115"/>
        <end position="218"/>
    </location>
</feature>
<name>A0A7X3MLU9_9FIRM</name>
<sequence length="262" mass="28890">MLTVLIGVLYLFRFIFGACVFSFLTVVIYRLPKGENFVYGRSHCPDCGRMLSAGELIPCVSYLVQRGRCLGCGMRISGQYILVECLGGIAFVFCSACFGSGETGFLSLRGWIGFIYMGILTVVAFIDWNTKIIYDRFHIFIVLLGIAAIWVFPEHGIKEKLFGAVIVSVPMLVLALLIEGAFGGGDIKLMAASGWLLGFRAMIPAIFIGILSGGSYCIWMLARGKMSRKDRFAFGPFLAIGLAISCLFGEQILTWYLSVWQI</sequence>
<dbReference type="AlphaFoldDB" id="A0A7X3MLU9"/>
<accession>A0A7X3MLU9</accession>
<keyword evidence="5 7" id="KW-1133">Transmembrane helix</keyword>
<feature type="transmembrane region" description="Helical" evidence="7">
    <location>
        <begin position="234"/>
        <end position="257"/>
    </location>
</feature>
<organism evidence="10 11">
    <name type="scientific">Sporofaciens musculi</name>
    <dbReference type="NCBI Taxonomy" id="2681861"/>
    <lineage>
        <taxon>Bacteria</taxon>
        <taxon>Bacillati</taxon>
        <taxon>Bacillota</taxon>
        <taxon>Clostridia</taxon>
        <taxon>Lachnospirales</taxon>
        <taxon>Lachnospiraceae</taxon>
        <taxon>Sporofaciens</taxon>
    </lineage>
</organism>
<evidence type="ECO:0000313" key="10">
    <source>
        <dbReference type="EMBL" id="MXP78828.1"/>
    </source>
</evidence>
<evidence type="ECO:0000259" key="8">
    <source>
        <dbReference type="Pfam" id="PF01478"/>
    </source>
</evidence>
<protein>
    <submittedName>
        <fullName evidence="10">Prepilin peptidase</fullName>
    </submittedName>
</protein>
<dbReference type="PANTHER" id="PTHR30487:SF0">
    <property type="entry name" value="PREPILIN LEADER PEPTIDASE_N-METHYLTRANSFERASE-RELATED"/>
    <property type="match status" value="1"/>
</dbReference>
<feature type="transmembrane region" description="Helical" evidence="7">
    <location>
        <begin position="7"/>
        <end position="29"/>
    </location>
</feature>
<evidence type="ECO:0000256" key="5">
    <source>
        <dbReference type="ARBA" id="ARBA00022989"/>
    </source>
</evidence>
<dbReference type="Pfam" id="PF01478">
    <property type="entry name" value="Peptidase_A24"/>
    <property type="match status" value="1"/>
</dbReference>
<keyword evidence="4 7" id="KW-0812">Transmembrane</keyword>
<feature type="transmembrane region" description="Helical" evidence="7">
    <location>
        <begin position="161"/>
        <end position="182"/>
    </location>
</feature>
<dbReference type="GO" id="GO:0006465">
    <property type="term" value="P:signal peptide processing"/>
    <property type="evidence" value="ECO:0007669"/>
    <property type="project" value="TreeGrafter"/>
</dbReference>
<evidence type="ECO:0000259" key="9">
    <source>
        <dbReference type="Pfam" id="PF06750"/>
    </source>
</evidence>
<dbReference type="InterPro" id="IPR000045">
    <property type="entry name" value="Prepilin_IV_endopep_pep"/>
</dbReference>
<dbReference type="RefSeq" id="WP_159756024.1">
    <property type="nucleotide sequence ID" value="NZ_CASSPE010000016.1"/>
</dbReference>
<feature type="transmembrane region" description="Helical" evidence="7">
    <location>
        <begin position="106"/>
        <end position="126"/>
    </location>
</feature>
<dbReference type="Proteomes" id="UP000460412">
    <property type="component" value="Unassembled WGS sequence"/>
</dbReference>
<evidence type="ECO:0000313" key="11">
    <source>
        <dbReference type="Proteomes" id="UP000460412"/>
    </source>
</evidence>
<reference evidence="10 11" key="1">
    <citation type="submission" date="2019-12" db="EMBL/GenBank/DDBJ databases">
        <title>Sporaefaciens musculi gen. nov., sp. nov., a novel bacterium isolated from the caecum of an obese mouse.</title>
        <authorList>
            <person name="Rasmussen T.S."/>
            <person name="Streidl T."/>
            <person name="Hitch T.C.A."/>
            <person name="Wortmann E."/>
            <person name="Deptula P."/>
            <person name="Hansen M."/>
            <person name="Nielsen D.S."/>
            <person name="Clavel T."/>
            <person name="Vogensen F.K."/>
        </authorList>
    </citation>
    <scope>NUCLEOTIDE SEQUENCE [LARGE SCALE GENOMIC DNA]</scope>
    <source>
        <strain evidence="10 11">WCA-9-b2</strain>
    </source>
</reference>
<feature type="transmembrane region" description="Helical" evidence="7">
    <location>
        <begin position="80"/>
        <end position="99"/>
    </location>
</feature>
<gene>
    <name evidence="10" type="ORF">GN277_26845</name>
</gene>
<proteinExistence type="inferred from homology"/>
<evidence type="ECO:0000256" key="3">
    <source>
        <dbReference type="ARBA" id="ARBA00022475"/>
    </source>
</evidence>
<keyword evidence="6 7" id="KW-0472">Membrane</keyword>
<dbReference type="GO" id="GO:0004190">
    <property type="term" value="F:aspartic-type endopeptidase activity"/>
    <property type="evidence" value="ECO:0007669"/>
    <property type="project" value="InterPro"/>
</dbReference>
<comment type="subcellular location">
    <subcellularLocation>
        <location evidence="1">Cell membrane</location>
        <topology evidence="1">Multi-pass membrane protein</topology>
    </subcellularLocation>
</comment>
<keyword evidence="11" id="KW-1185">Reference proteome</keyword>
<dbReference type="GO" id="GO:0005886">
    <property type="term" value="C:plasma membrane"/>
    <property type="evidence" value="ECO:0007669"/>
    <property type="project" value="UniProtKB-SubCell"/>
</dbReference>
<dbReference type="InterPro" id="IPR050882">
    <property type="entry name" value="Prepilin_peptidase/N-MTase"/>
</dbReference>
<comment type="caution">
    <text evidence="10">The sequence shown here is derived from an EMBL/GenBank/DDBJ whole genome shotgun (WGS) entry which is preliminary data.</text>
</comment>
<feature type="transmembrane region" description="Helical" evidence="7">
    <location>
        <begin position="202"/>
        <end position="222"/>
    </location>
</feature>
<keyword evidence="3" id="KW-1003">Cell membrane</keyword>
<evidence type="ECO:0000256" key="4">
    <source>
        <dbReference type="ARBA" id="ARBA00022692"/>
    </source>
</evidence>
<evidence type="ECO:0000256" key="1">
    <source>
        <dbReference type="ARBA" id="ARBA00004651"/>
    </source>
</evidence>
<evidence type="ECO:0000256" key="7">
    <source>
        <dbReference type="SAM" id="Phobius"/>
    </source>
</evidence>